<evidence type="ECO:0000313" key="7">
    <source>
        <dbReference type="EMBL" id="MDA0563294.1"/>
    </source>
</evidence>
<evidence type="ECO:0000256" key="1">
    <source>
        <dbReference type="ARBA" id="ARBA00001974"/>
    </source>
</evidence>
<dbReference type="InterPro" id="IPR016167">
    <property type="entry name" value="FAD-bd_PCMH_sub1"/>
</dbReference>
<keyword evidence="3" id="KW-0285">Flavoprotein</keyword>
<keyword evidence="8" id="KW-1185">Reference proteome</keyword>
<gene>
    <name evidence="7" type="ORF">LG943_02955</name>
</gene>
<dbReference type="Proteomes" id="UP001140076">
    <property type="component" value="Unassembled WGS sequence"/>
</dbReference>
<comment type="cofactor">
    <cofactor evidence="1">
        <name>FAD</name>
        <dbReference type="ChEBI" id="CHEBI:57692"/>
    </cofactor>
</comment>
<evidence type="ECO:0000256" key="5">
    <source>
        <dbReference type="ARBA" id="ARBA00023002"/>
    </source>
</evidence>
<dbReference type="InterPro" id="IPR050416">
    <property type="entry name" value="FAD-linked_Oxidoreductase"/>
</dbReference>
<evidence type="ECO:0000256" key="4">
    <source>
        <dbReference type="ARBA" id="ARBA00022827"/>
    </source>
</evidence>
<feature type="domain" description="FAD-binding PCMH-type" evidence="6">
    <location>
        <begin position="42"/>
        <end position="210"/>
    </location>
</feature>
<organism evidence="7 8">
    <name type="scientific">Streptomonospora mangrovi</name>
    <dbReference type="NCBI Taxonomy" id="2883123"/>
    <lineage>
        <taxon>Bacteria</taxon>
        <taxon>Bacillati</taxon>
        <taxon>Actinomycetota</taxon>
        <taxon>Actinomycetes</taxon>
        <taxon>Streptosporangiales</taxon>
        <taxon>Nocardiopsidaceae</taxon>
        <taxon>Streptomonospora</taxon>
    </lineage>
</organism>
<dbReference type="PROSITE" id="PS51387">
    <property type="entry name" value="FAD_PCMH"/>
    <property type="match status" value="1"/>
</dbReference>
<dbReference type="Gene3D" id="3.30.43.10">
    <property type="entry name" value="Uridine Diphospho-n-acetylenolpyruvylglucosamine Reductase, domain 2"/>
    <property type="match status" value="1"/>
</dbReference>
<dbReference type="PROSITE" id="PS00862">
    <property type="entry name" value="OX2_COVAL_FAD"/>
    <property type="match status" value="1"/>
</dbReference>
<dbReference type="PANTHER" id="PTHR42973:SF39">
    <property type="entry name" value="FAD-BINDING PCMH-TYPE DOMAIN-CONTAINING PROTEIN"/>
    <property type="match status" value="1"/>
</dbReference>
<dbReference type="InterPro" id="IPR016169">
    <property type="entry name" value="FAD-bd_PCMH_sub2"/>
</dbReference>
<dbReference type="InterPro" id="IPR016166">
    <property type="entry name" value="FAD-bd_PCMH"/>
</dbReference>
<comment type="caution">
    <text evidence="7">The sequence shown here is derived from an EMBL/GenBank/DDBJ whole genome shotgun (WGS) entry which is preliminary data.</text>
</comment>
<proteinExistence type="inferred from homology"/>
<evidence type="ECO:0000256" key="2">
    <source>
        <dbReference type="ARBA" id="ARBA00005466"/>
    </source>
</evidence>
<dbReference type="GO" id="GO:0071949">
    <property type="term" value="F:FAD binding"/>
    <property type="evidence" value="ECO:0007669"/>
    <property type="project" value="InterPro"/>
</dbReference>
<keyword evidence="5" id="KW-0560">Oxidoreductase</keyword>
<dbReference type="Gene3D" id="3.30.465.10">
    <property type="match status" value="1"/>
</dbReference>
<name>A0A9X3SFT6_9ACTN</name>
<comment type="similarity">
    <text evidence="2">Belongs to the oxygen-dependent FAD-linked oxidoreductase family.</text>
</comment>
<dbReference type="InterPro" id="IPR006093">
    <property type="entry name" value="Oxy_OxRdtase_FAD_BS"/>
</dbReference>
<dbReference type="InterPro" id="IPR036318">
    <property type="entry name" value="FAD-bd_PCMH-like_sf"/>
</dbReference>
<accession>A0A9X3SFT6</accession>
<dbReference type="Gene3D" id="3.40.462.20">
    <property type="match status" value="1"/>
</dbReference>
<evidence type="ECO:0000256" key="3">
    <source>
        <dbReference type="ARBA" id="ARBA00022630"/>
    </source>
</evidence>
<dbReference type="PANTHER" id="PTHR42973">
    <property type="entry name" value="BINDING OXIDOREDUCTASE, PUTATIVE (AFU_ORTHOLOGUE AFUA_1G17690)-RELATED"/>
    <property type="match status" value="1"/>
</dbReference>
<reference evidence="7" key="1">
    <citation type="submission" date="2021-10" db="EMBL/GenBank/DDBJ databases">
        <title>Streptomonospora sp. nov., isolated from mangrove soil.</title>
        <authorList>
            <person name="Chen X."/>
            <person name="Ge X."/>
            <person name="Liu W."/>
        </authorList>
    </citation>
    <scope>NUCLEOTIDE SEQUENCE</scope>
    <source>
        <strain evidence="7">S1-112</strain>
    </source>
</reference>
<dbReference type="EMBL" id="JAJAQC010000004">
    <property type="protein sequence ID" value="MDA0563294.1"/>
    <property type="molecule type" value="Genomic_DNA"/>
</dbReference>
<evidence type="ECO:0000313" key="8">
    <source>
        <dbReference type="Proteomes" id="UP001140076"/>
    </source>
</evidence>
<dbReference type="AlphaFoldDB" id="A0A9X3SFT6"/>
<dbReference type="Pfam" id="PF01565">
    <property type="entry name" value="FAD_binding_4"/>
    <property type="match status" value="1"/>
</dbReference>
<dbReference type="InterPro" id="IPR006094">
    <property type="entry name" value="Oxid_FAD_bind_N"/>
</dbReference>
<dbReference type="RefSeq" id="WP_270070588.1">
    <property type="nucleotide sequence ID" value="NZ_JAJAQC010000004.1"/>
</dbReference>
<sequence>MSETTIDSAAVARALEGRVAAPVHLPGTDAYTAACTGYQLLAPHRPAAVVAARDAEDVRAAVAAAASLGVPVAVQATGHGRGAPLEGGVLISTAAMDEVRVDPEAGTAWVAAGAPWRRVIAEAAPHGLAPLSGSMPGVGAVAYTLGGGVGLLSRRHGFAADHVRRLEVVTPDGVARTATARSEPELFWALRGGGGGFGVVTGMEIGLVPVERIYGGALYFDTAHVPGVVDAWRRWTATVPEELTSAVTMLPFPDIPALPEPLRGRHVAQVQIAFAGPAEEGARLVAPLRGMGEPLLETLRDLPYAESGAVFDEPEQPHGYRSRALLLKGVDPGAAAALTEGAGRKAPLMCVVGLRHLGGALDRAPRVPNAVRRGGAAYAVSVLSPVEPGQEDAARDLHAGLLAPFAPQAVGTPLNFSFGPSDAATVRSAFTPEDHRRLAALRARLDPHGLLRTNHPVAPAPEAG</sequence>
<protein>
    <submittedName>
        <fullName evidence="7">FAD-dependent oxidoreductase</fullName>
    </submittedName>
</protein>
<evidence type="ECO:0000259" key="6">
    <source>
        <dbReference type="PROSITE" id="PS51387"/>
    </source>
</evidence>
<dbReference type="GO" id="GO:0016491">
    <property type="term" value="F:oxidoreductase activity"/>
    <property type="evidence" value="ECO:0007669"/>
    <property type="project" value="UniProtKB-KW"/>
</dbReference>
<dbReference type="SUPFAM" id="SSF56176">
    <property type="entry name" value="FAD-binding/transporter-associated domain-like"/>
    <property type="match status" value="1"/>
</dbReference>
<keyword evidence="4" id="KW-0274">FAD</keyword>